<evidence type="ECO:0000313" key="3">
    <source>
        <dbReference type="Proteomes" id="UP001152798"/>
    </source>
</evidence>
<dbReference type="PROSITE" id="PS50181">
    <property type="entry name" value="FBOX"/>
    <property type="match status" value="1"/>
</dbReference>
<name>A0A9P0GY01_NEZVI</name>
<dbReference type="Proteomes" id="UP001152798">
    <property type="component" value="Chromosome 1"/>
</dbReference>
<gene>
    <name evidence="2" type="ORF">NEZAVI_LOCUS1504</name>
</gene>
<dbReference type="OrthoDB" id="6577359at2759"/>
<keyword evidence="3" id="KW-1185">Reference proteome</keyword>
<dbReference type="InterPro" id="IPR036047">
    <property type="entry name" value="F-box-like_dom_sf"/>
</dbReference>
<dbReference type="Pfam" id="PF12937">
    <property type="entry name" value="F-box-like"/>
    <property type="match status" value="1"/>
</dbReference>
<proteinExistence type="predicted"/>
<dbReference type="SMART" id="SM00256">
    <property type="entry name" value="FBOX"/>
    <property type="match status" value="1"/>
</dbReference>
<reference evidence="2" key="1">
    <citation type="submission" date="2022-01" db="EMBL/GenBank/DDBJ databases">
        <authorList>
            <person name="King R."/>
        </authorList>
    </citation>
    <scope>NUCLEOTIDE SEQUENCE</scope>
</reference>
<protein>
    <recommendedName>
        <fullName evidence="1">F-box domain-containing protein</fullName>
    </recommendedName>
</protein>
<dbReference type="Gene3D" id="1.20.1280.50">
    <property type="match status" value="1"/>
</dbReference>
<dbReference type="AlphaFoldDB" id="A0A9P0GY01"/>
<evidence type="ECO:0000313" key="2">
    <source>
        <dbReference type="EMBL" id="CAH1390283.1"/>
    </source>
</evidence>
<evidence type="ECO:0000259" key="1">
    <source>
        <dbReference type="PROSITE" id="PS50181"/>
    </source>
</evidence>
<feature type="domain" description="F-box" evidence="1">
    <location>
        <begin position="27"/>
        <end position="73"/>
    </location>
</feature>
<organism evidence="2 3">
    <name type="scientific">Nezara viridula</name>
    <name type="common">Southern green stink bug</name>
    <name type="synonym">Cimex viridulus</name>
    <dbReference type="NCBI Taxonomy" id="85310"/>
    <lineage>
        <taxon>Eukaryota</taxon>
        <taxon>Metazoa</taxon>
        <taxon>Ecdysozoa</taxon>
        <taxon>Arthropoda</taxon>
        <taxon>Hexapoda</taxon>
        <taxon>Insecta</taxon>
        <taxon>Pterygota</taxon>
        <taxon>Neoptera</taxon>
        <taxon>Paraneoptera</taxon>
        <taxon>Hemiptera</taxon>
        <taxon>Heteroptera</taxon>
        <taxon>Panheteroptera</taxon>
        <taxon>Pentatomomorpha</taxon>
        <taxon>Pentatomoidea</taxon>
        <taxon>Pentatomidae</taxon>
        <taxon>Pentatominae</taxon>
        <taxon>Nezara</taxon>
    </lineage>
</organism>
<dbReference type="SUPFAM" id="SSF81383">
    <property type="entry name" value="F-box domain"/>
    <property type="match status" value="1"/>
</dbReference>
<dbReference type="InterPro" id="IPR001810">
    <property type="entry name" value="F-box_dom"/>
</dbReference>
<dbReference type="EMBL" id="OV725077">
    <property type="protein sequence ID" value="CAH1390283.1"/>
    <property type="molecule type" value="Genomic_DNA"/>
</dbReference>
<sequence>MLMKRAKVNHIMPMERRFTRSLLSAKMDFIPLLPVEISQLIFRRLTVKELARCLGVSKRWRELANINYLWKRHCLIYGLEIDEDKKFQRNAKCDLCKWAQIWFNFRRSAAFGWRSKIWKTREIDKTNMYMRNASDGESLVFCTGSVLTVRKISQLGKTKYSLRLPLPHDASSCLAVDNRYVAVAKCNIVLIYKIGINRYNCCMALAMNGDVILKTRKYVRRFVKANIKETSSCVCIIALSNGCIWLREHGRYKTFVINLINEKVTQVETHFYRFVTRTYIVSWSRRKLRVDNFKGRNILKLCRDVNKARANHHVLVTFGFTSGREDIEQVMETWELSTGKRLLCMPRPKNAFFEIHPSRDILYQIEAEKDYITSLCPVTGRVFWYVRVPNIKDILDWCLRVVCGRYLVLFQYKSSAGGHTLLYVFDAICGRYLYKAERPPGHLEHLSDNLIVVKSSNKIYLRTFS</sequence>
<accession>A0A9P0GY01</accession>